<feature type="transmembrane region" description="Helical" evidence="1">
    <location>
        <begin position="252"/>
        <end position="277"/>
    </location>
</feature>
<dbReference type="STRING" id="522306.CAP2UW1_0516"/>
<dbReference type="OrthoDB" id="8482278at2"/>
<dbReference type="eggNOG" id="ENOG502ZCJS">
    <property type="taxonomic scope" value="Bacteria"/>
</dbReference>
<feature type="transmembrane region" description="Helical" evidence="1">
    <location>
        <begin position="203"/>
        <end position="231"/>
    </location>
</feature>
<dbReference type="HOGENOM" id="CLU_727485_0_0_4"/>
<gene>
    <name evidence="2" type="ordered locus">CAP2UW1_0516</name>
</gene>
<reference evidence="2" key="2">
    <citation type="submission" date="2009-09" db="EMBL/GenBank/DDBJ databases">
        <title>Complete sequence of chromosome of Candidatus Accumulibacter phosphatis clade IIA str. UW-1.</title>
        <authorList>
            <consortium name="US DOE Joint Genome Institute"/>
            <person name="Martin H.G."/>
            <person name="Ivanova N."/>
            <person name="Kunin V."/>
            <person name="Warnecke F."/>
            <person name="Barry K."/>
            <person name="He S."/>
            <person name="Salamov A."/>
            <person name="Szeto E."/>
            <person name="Dalin E."/>
            <person name="Pangilinan J.L."/>
            <person name="Lapidus A."/>
            <person name="Lowry S."/>
            <person name="Kyrpides N.C."/>
            <person name="McMahon K.D."/>
            <person name="Hugenholtz P."/>
        </authorList>
    </citation>
    <scope>NUCLEOTIDE SEQUENCE [LARGE SCALE GENOMIC DNA]</scope>
    <source>
        <strain evidence="2">UW-1</strain>
    </source>
</reference>
<feature type="transmembrane region" description="Helical" evidence="1">
    <location>
        <begin position="349"/>
        <end position="370"/>
    </location>
</feature>
<keyword evidence="1" id="KW-0812">Transmembrane</keyword>
<keyword evidence="1" id="KW-1133">Transmembrane helix</keyword>
<dbReference type="AlphaFoldDB" id="C7RL45"/>
<proteinExistence type="predicted"/>
<dbReference type="EMBL" id="CP001715">
    <property type="protein sequence ID" value="ACV33867.1"/>
    <property type="molecule type" value="Genomic_DNA"/>
</dbReference>
<feature type="transmembrane region" description="Helical" evidence="1">
    <location>
        <begin position="89"/>
        <end position="110"/>
    </location>
</feature>
<organism evidence="2">
    <name type="scientific">Accumulibacter regalis</name>
    <dbReference type="NCBI Taxonomy" id="522306"/>
    <lineage>
        <taxon>Bacteria</taxon>
        <taxon>Pseudomonadati</taxon>
        <taxon>Pseudomonadota</taxon>
        <taxon>Betaproteobacteria</taxon>
        <taxon>Candidatus Accumulibacter</taxon>
    </lineage>
</organism>
<reference evidence="2" key="1">
    <citation type="submission" date="2009-08" db="EMBL/GenBank/DDBJ databases">
        <authorList>
            <consortium name="US DOE Joint Genome Institute"/>
            <person name="Lucas S."/>
            <person name="Copeland A."/>
            <person name="Lapidus A."/>
            <person name="Glavina del Rio T."/>
            <person name="Dalin E."/>
            <person name="Tice H."/>
            <person name="Bruce D."/>
            <person name="Barry K."/>
            <person name="Pitluck S."/>
            <person name="Lowry S."/>
            <person name="Larimer F."/>
            <person name="Land M."/>
            <person name="Hauser L."/>
            <person name="Kyrpides N."/>
            <person name="Ivanova N."/>
            <person name="McMahon K.D."/>
            <person name="Hugenholtz P."/>
        </authorList>
    </citation>
    <scope>NUCLEOTIDE SEQUENCE</scope>
    <source>
        <strain evidence="2">UW-1</strain>
    </source>
</reference>
<feature type="transmembrane region" description="Helical" evidence="1">
    <location>
        <begin position="283"/>
        <end position="306"/>
    </location>
</feature>
<evidence type="ECO:0000313" key="2">
    <source>
        <dbReference type="EMBL" id="ACV33867.1"/>
    </source>
</evidence>
<name>C7RL45_ACCRE</name>
<evidence type="ECO:0000256" key="1">
    <source>
        <dbReference type="SAM" id="Phobius"/>
    </source>
</evidence>
<sequence length="377" mass="39132" precursor="true">MLIYLGLSAVAVFIAALVLLQSASLSPPAVAHLVLAVGIAPLILGAITHFMPVLTRSGSPRRGLSWAPLLLQCAGGTAFFGFTGTAPPLAMVVAAVVMLLVALLFAGWLMSRARRTLGSPHPGWRWYLAAIVCLSLAMALVPAINGWPEMRRELRLLHLHLNTLGFIGLSALGTLQVLLPTVLSGPDADAAARLRRDLPMAGGAVLGIALGAAFAPALAIAGALMLLSVVLRTGVSWSRRYGWRTLLGDGGAAALLAALVGFSLLLVFGIAHAFGVVEGQNAVPAFVVAFLMPLVTGALSQLLPVWRHPGRRTCARERMLAELRRGGAARSLLFVVSGTLLALGAHAGIWLAAAAMLFFVTALLGSLAVARNAPGTS</sequence>
<protein>
    <submittedName>
        <fullName evidence="2">Uncharacterized protein</fullName>
    </submittedName>
</protein>
<accession>C7RL45</accession>
<feature type="transmembrane region" description="Helical" evidence="1">
    <location>
        <begin position="126"/>
        <end position="147"/>
    </location>
</feature>
<feature type="transmembrane region" description="Helical" evidence="1">
    <location>
        <begin position="159"/>
        <end position="183"/>
    </location>
</feature>
<feature type="transmembrane region" description="Helical" evidence="1">
    <location>
        <begin position="327"/>
        <end position="343"/>
    </location>
</feature>
<keyword evidence="1" id="KW-0472">Membrane</keyword>
<dbReference type="KEGG" id="app:CAP2UW1_0516"/>
<feature type="transmembrane region" description="Helical" evidence="1">
    <location>
        <begin position="35"/>
        <end position="54"/>
    </location>
</feature>